<evidence type="ECO:0000313" key="9">
    <source>
        <dbReference type="Proteomes" id="UP000015101"/>
    </source>
</evidence>
<dbReference type="GeneID" id="20202383"/>
<sequence length="221" mass="24562">MSLNDLKKVSFWTECACELMVSFMLTTVVMFVLVTNKKELYEPNTTHLGLFVLAFVFMAIETYGPIACLLNPMAAFSLFLAGKISLARCVIFTILELCGGLAGTFFGYLLTPDNRVIPYFDPSHHGMNNWQSVTIEGFFSFNLIFVVLSVHGTEYPRPLPFLPNLSIALALAVGLFAAVYWLGPYIGGPLAVLAYKLFAMGKFYKPREAVERESVALQSQI</sequence>
<dbReference type="HOGENOM" id="CLU_1205912_0_0_1"/>
<evidence type="ECO:0008006" key="10">
    <source>
        <dbReference type="Google" id="ProtNLM"/>
    </source>
</evidence>
<feature type="transmembrane region" description="Helical" evidence="6">
    <location>
        <begin position="130"/>
        <end position="150"/>
    </location>
</feature>
<feature type="transmembrane region" description="Helical" evidence="6">
    <location>
        <begin position="162"/>
        <end position="180"/>
    </location>
</feature>
<dbReference type="PANTHER" id="PTHR19139:SF199">
    <property type="entry name" value="MIP17260P"/>
    <property type="match status" value="1"/>
</dbReference>
<dbReference type="Gene3D" id="1.20.1080.10">
    <property type="entry name" value="Glycerol uptake facilitator protein"/>
    <property type="match status" value="1"/>
</dbReference>
<evidence type="ECO:0000256" key="1">
    <source>
        <dbReference type="ARBA" id="ARBA00004141"/>
    </source>
</evidence>
<dbReference type="OrthoDB" id="3222at2759"/>
<dbReference type="InterPro" id="IPR023271">
    <property type="entry name" value="Aquaporin-like"/>
</dbReference>
<feature type="transmembrane region" description="Helical" evidence="6">
    <location>
        <begin position="12"/>
        <end position="34"/>
    </location>
</feature>
<evidence type="ECO:0000256" key="2">
    <source>
        <dbReference type="ARBA" id="ARBA00006175"/>
    </source>
</evidence>
<reference evidence="8" key="3">
    <citation type="submission" date="2015-06" db="UniProtKB">
        <authorList>
            <consortium name="EnsemblMetazoa"/>
        </authorList>
    </citation>
    <scope>IDENTIFICATION</scope>
</reference>
<dbReference type="CTD" id="20202383"/>
<reference evidence="7 9" key="2">
    <citation type="journal article" date="2013" name="Nature">
        <title>Insights into bilaterian evolution from three spiralian genomes.</title>
        <authorList>
            <person name="Simakov O."/>
            <person name="Marletaz F."/>
            <person name="Cho S.J."/>
            <person name="Edsinger-Gonzales E."/>
            <person name="Havlak P."/>
            <person name="Hellsten U."/>
            <person name="Kuo D.H."/>
            <person name="Larsson T."/>
            <person name="Lv J."/>
            <person name="Arendt D."/>
            <person name="Savage R."/>
            <person name="Osoegawa K."/>
            <person name="de Jong P."/>
            <person name="Grimwood J."/>
            <person name="Chapman J.A."/>
            <person name="Shapiro H."/>
            <person name="Aerts A."/>
            <person name="Otillar R.P."/>
            <person name="Terry A.Y."/>
            <person name="Boore J.L."/>
            <person name="Grigoriev I.V."/>
            <person name="Lindberg D.R."/>
            <person name="Seaver E.C."/>
            <person name="Weisblat D.A."/>
            <person name="Putnam N.H."/>
            <person name="Rokhsar D.S."/>
        </authorList>
    </citation>
    <scope>NUCLEOTIDE SEQUENCE</scope>
</reference>
<dbReference type="RefSeq" id="XP_009012610.1">
    <property type="nucleotide sequence ID" value="XM_009014362.1"/>
</dbReference>
<comment type="subcellular location">
    <subcellularLocation>
        <location evidence="1">Membrane</location>
        <topology evidence="1">Multi-pass membrane protein</topology>
    </subcellularLocation>
</comment>
<gene>
    <name evidence="8" type="primary">20202383</name>
    <name evidence="7" type="ORF">HELRODRAFT_168509</name>
</gene>
<reference evidence="9" key="1">
    <citation type="submission" date="2012-12" db="EMBL/GenBank/DDBJ databases">
        <authorList>
            <person name="Hellsten U."/>
            <person name="Grimwood J."/>
            <person name="Chapman J.A."/>
            <person name="Shapiro H."/>
            <person name="Aerts A."/>
            <person name="Otillar R.P."/>
            <person name="Terry A.Y."/>
            <person name="Boore J.L."/>
            <person name="Simakov O."/>
            <person name="Marletaz F."/>
            <person name="Cho S.-J."/>
            <person name="Edsinger-Gonzales E."/>
            <person name="Havlak P."/>
            <person name="Kuo D.-H."/>
            <person name="Larsson T."/>
            <person name="Lv J."/>
            <person name="Arendt D."/>
            <person name="Savage R."/>
            <person name="Osoegawa K."/>
            <person name="de Jong P."/>
            <person name="Lindberg D.R."/>
            <person name="Seaver E.C."/>
            <person name="Weisblat D.A."/>
            <person name="Putnam N.H."/>
            <person name="Grigoriev I.V."/>
            <person name="Rokhsar D.S."/>
        </authorList>
    </citation>
    <scope>NUCLEOTIDE SEQUENCE</scope>
</reference>
<dbReference type="GO" id="GO:0015250">
    <property type="term" value="F:water channel activity"/>
    <property type="evidence" value="ECO:0000318"/>
    <property type="project" value="GO_Central"/>
</dbReference>
<proteinExistence type="inferred from homology"/>
<dbReference type="InterPro" id="IPR034294">
    <property type="entry name" value="Aquaporin_transptr"/>
</dbReference>
<organism evidence="8 9">
    <name type="scientific">Helobdella robusta</name>
    <name type="common">Californian leech</name>
    <dbReference type="NCBI Taxonomy" id="6412"/>
    <lineage>
        <taxon>Eukaryota</taxon>
        <taxon>Metazoa</taxon>
        <taxon>Spiralia</taxon>
        <taxon>Lophotrochozoa</taxon>
        <taxon>Annelida</taxon>
        <taxon>Clitellata</taxon>
        <taxon>Hirudinea</taxon>
        <taxon>Rhynchobdellida</taxon>
        <taxon>Glossiphoniidae</taxon>
        <taxon>Helobdella</taxon>
    </lineage>
</organism>
<evidence type="ECO:0000313" key="8">
    <source>
        <dbReference type="EnsemblMetazoa" id="HelroP168509"/>
    </source>
</evidence>
<evidence type="ECO:0000256" key="4">
    <source>
        <dbReference type="ARBA" id="ARBA00022989"/>
    </source>
</evidence>
<keyword evidence="3 6" id="KW-0812">Transmembrane</keyword>
<name>T1F0N3_HELRO</name>
<accession>T1F0N3</accession>
<dbReference type="InParanoid" id="T1F0N3"/>
<comment type="similarity">
    <text evidence="2">Belongs to the MIP/aquaporin (TC 1.A.8) family.</text>
</comment>
<dbReference type="EMBL" id="KB095959">
    <property type="protein sequence ID" value="ESO09517.1"/>
    <property type="molecule type" value="Genomic_DNA"/>
</dbReference>
<dbReference type="Pfam" id="PF00230">
    <property type="entry name" value="MIP"/>
    <property type="match status" value="1"/>
</dbReference>
<dbReference type="EMBL" id="AMQM01002980">
    <property type="status" value="NOT_ANNOTATED_CDS"/>
    <property type="molecule type" value="Genomic_DNA"/>
</dbReference>
<dbReference type="SUPFAM" id="SSF81338">
    <property type="entry name" value="Aquaporin-like"/>
    <property type="match status" value="1"/>
</dbReference>
<dbReference type="EnsemblMetazoa" id="HelroT168509">
    <property type="protein sequence ID" value="HelroP168509"/>
    <property type="gene ID" value="HelroG168509"/>
</dbReference>
<feature type="transmembrane region" description="Helical" evidence="6">
    <location>
        <begin position="90"/>
        <end position="110"/>
    </location>
</feature>
<dbReference type="KEGG" id="hro:HELRODRAFT_168509"/>
<dbReference type="STRING" id="6412.T1F0N3"/>
<keyword evidence="4 6" id="KW-1133">Transmembrane helix</keyword>
<dbReference type="Proteomes" id="UP000015101">
    <property type="component" value="Unassembled WGS sequence"/>
</dbReference>
<protein>
    <recommendedName>
        <fullName evidence="10">Aquaporin</fullName>
    </recommendedName>
</protein>
<keyword evidence="5 6" id="KW-0472">Membrane</keyword>
<dbReference type="GO" id="GO:0005886">
    <property type="term" value="C:plasma membrane"/>
    <property type="evidence" value="ECO:0000318"/>
    <property type="project" value="GO_Central"/>
</dbReference>
<keyword evidence="9" id="KW-1185">Reference proteome</keyword>
<evidence type="ECO:0000256" key="6">
    <source>
        <dbReference type="SAM" id="Phobius"/>
    </source>
</evidence>
<dbReference type="GO" id="GO:0006833">
    <property type="term" value="P:water transport"/>
    <property type="evidence" value="ECO:0000318"/>
    <property type="project" value="GO_Central"/>
</dbReference>
<dbReference type="AlphaFoldDB" id="T1F0N3"/>
<dbReference type="InterPro" id="IPR000425">
    <property type="entry name" value="MIP"/>
</dbReference>
<feature type="transmembrane region" description="Helical" evidence="6">
    <location>
        <begin position="46"/>
        <end position="70"/>
    </location>
</feature>
<evidence type="ECO:0000313" key="7">
    <source>
        <dbReference type="EMBL" id="ESO09517.1"/>
    </source>
</evidence>
<dbReference type="PANTHER" id="PTHR19139">
    <property type="entry name" value="AQUAPORIN TRANSPORTER"/>
    <property type="match status" value="1"/>
</dbReference>
<evidence type="ECO:0000256" key="3">
    <source>
        <dbReference type="ARBA" id="ARBA00022692"/>
    </source>
</evidence>
<evidence type="ECO:0000256" key="5">
    <source>
        <dbReference type="ARBA" id="ARBA00023136"/>
    </source>
</evidence>